<dbReference type="Pfam" id="PF13374">
    <property type="entry name" value="TPR_10"/>
    <property type="match status" value="2"/>
</dbReference>
<dbReference type="PANTHER" id="PTHR46082">
    <property type="entry name" value="ATP/GTP-BINDING PROTEIN-RELATED"/>
    <property type="match status" value="1"/>
</dbReference>
<dbReference type="InterPro" id="IPR053137">
    <property type="entry name" value="NLR-like"/>
</dbReference>
<organism evidence="2 3">
    <name type="scientific">Streptomyces yaizuensis</name>
    <dbReference type="NCBI Taxonomy" id="2989713"/>
    <lineage>
        <taxon>Bacteria</taxon>
        <taxon>Bacillati</taxon>
        <taxon>Actinomycetota</taxon>
        <taxon>Actinomycetes</taxon>
        <taxon>Kitasatosporales</taxon>
        <taxon>Streptomycetaceae</taxon>
        <taxon>Streptomyces</taxon>
    </lineage>
</organism>
<evidence type="ECO:0000313" key="2">
    <source>
        <dbReference type="EMBL" id="GLF99607.1"/>
    </source>
</evidence>
<dbReference type="PRINTS" id="PR00381">
    <property type="entry name" value="KINESINLIGHT"/>
</dbReference>
<keyword evidence="3" id="KW-1185">Reference proteome</keyword>
<dbReference type="Proteomes" id="UP001291653">
    <property type="component" value="Unassembled WGS sequence"/>
</dbReference>
<accession>A0ABQ5PAM4</accession>
<comment type="caution">
    <text evidence="2">The sequence shown here is derived from an EMBL/GenBank/DDBJ whole genome shotgun (WGS) entry which is preliminary data.</text>
</comment>
<dbReference type="Gene3D" id="1.25.40.10">
    <property type="entry name" value="Tetratricopeptide repeat domain"/>
    <property type="match status" value="2"/>
</dbReference>
<dbReference type="InterPro" id="IPR011990">
    <property type="entry name" value="TPR-like_helical_dom_sf"/>
</dbReference>
<evidence type="ECO:0000256" key="1">
    <source>
        <dbReference type="SAM" id="MobiDB-lite"/>
    </source>
</evidence>
<proteinExistence type="predicted"/>
<dbReference type="RefSeq" id="WP_323451543.1">
    <property type="nucleotide sequence ID" value="NZ_BSBI01000021.1"/>
</dbReference>
<dbReference type="SUPFAM" id="SSF52540">
    <property type="entry name" value="P-loop containing nucleoside triphosphate hydrolases"/>
    <property type="match status" value="1"/>
</dbReference>
<dbReference type="EMBL" id="BSBI01000021">
    <property type="protein sequence ID" value="GLF99607.1"/>
    <property type="molecule type" value="Genomic_DNA"/>
</dbReference>
<protein>
    <submittedName>
        <fullName evidence="2">Tetratricopeptide repeat protein</fullName>
    </submittedName>
</protein>
<dbReference type="PANTHER" id="PTHR46082:SF6">
    <property type="entry name" value="AAA+ ATPASE DOMAIN-CONTAINING PROTEIN-RELATED"/>
    <property type="match status" value="1"/>
</dbReference>
<name>A0ABQ5PAM4_9ACTN</name>
<gene>
    <name evidence="2" type="ORF">SYYSPA8_34940</name>
</gene>
<feature type="region of interest" description="Disordered" evidence="1">
    <location>
        <begin position="367"/>
        <end position="391"/>
    </location>
</feature>
<dbReference type="SUPFAM" id="SSF48452">
    <property type="entry name" value="TPR-like"/>
    <property type="match status" value="2"/>
</dbReference>
<dbReference type="Pfam" id="PF13424">
    <property type="entry name" value="TPR_12"/>
    <property type="match status" value="2"/>
</dbReference>
<evidence type="ECO:0000313" key="3">
    <source>
        <dbReference type="Proteomes" id="UP001291653"/>
    </source>
</evidence>
<feature type="compositionally biased region" description="Basic and acidic residues" evidence="1">
    <location>
        <begin position="380"/>
        <end position="391"/>
    </location>
</feature>
<dbReference type="InterPro" id="IPR027417">
    <property type="entry name" value="P-loop_NTPase"/>
</dbReference>
<sequence>MPGPASPAVPEVRTEFRVGRDGTGVLGNTDRSALGAHSSVTNVEQHFHPPGRTAVVWPVAVGQIPQLASASQPRAVLREQVDSARSAGGSVVLTQVLSGGGGVGKTQLAAAYAVEALQEERADLVVWATAMDEQQIVTEYARAAVLVEAPGAEGSDPETDARAFLAWLATTERRWLVVLDNIAGPEAVRRWWPPAGGTGSGSGWVLATTRLEDAYFTGGGRTRVRVGVYTPGEAQAYLRERLAAEDAGHLLDERAGDLAEALGYLPLALGHAAALMINEDLSCTGYVELFTDRRARLGDMLPASADTEGYGREIATTLVLALDAARAGDPSGLAGPVLHLVSLLDPAGHPAALWETEPVVGHLARNARREDADADPPGTGERESRRPAPGEVRRALRLLHRYALISHHGEGPRAVRIHALTARAVRETLDDARLGMLATTAADGLLAAWPDPDTGPAHRSLATALRANADALHHHSGDHLWHPDAHVLLFKTCHSLDDGGLYAAAVAHWREMTVRSERVLGPDHPHTLSTCGSLGGAYQQVGRTDEAIHLLEPLHADCERVLGREHPNTLAIRGNLATCYWQAGRISEAVRIEEQLLAIRERVHGPEHPDTLTTLNNLAGSYLMADRTDEAVDLFEQAHTGRERVLGREHPDALTTRGNLAYAYRKAGRNDEAIRIEEQLLPTRERVLGPDHPDTLTTRNNLAHAYRRAGRDEEAVRLFEQVLADSRRVLGPDHPDTASAKETLAAWRKGPDAGGM</sequence>
<dbReference type="Gene3D" id="3.40.50.300">
    <property type="entry name" value="P-loop containing nucleotide triphosphate hydrolases"/>
    <property type="match status" value="1"/>
</dbReference>
<reference evidence="2 3" key="1">
    <citation type="submission" date="2022-10" db="EMBL/GenBank/DDBJ databases">
        <title>Draft genome sequence of Streptomyces sp. YSPA8.</title>
        <authorList>
            <person name="Moriuchi R."/>
            <person name="Dohra H."/>
            <person name="Yamamura H."/>
            <person name="Kodani S."/>
        </authorList>
    </citation>
    <scope>NUCLEOTIDE SEQUENCE [LARGE SCALE GENOMIC DNA]</scope>
    <source>
        <strain evidence="2 3">YSPA8</strain>
    </source>
</reference>